<organism evidence="2 3">
    <name type="scientific">Parafilimonas terrae</name>
    <dbReference type="NCBI Taxonomy" id="1465490"/>
    <lineage>
        <taxon>Bacteria</taxon>
        <taxon>Pseudomonadati</taxon>
        <taxon>Bacteroidota</taxon>
        <taxon>Chitinophagia</taxon>
        <taxon>Chitinophagales</taxon>
        <taxon>Chitinophagaceae</taxon>
        <taxon>Parafilimonas</taxon>
    </lineage>
</organism>
<name>A0A1I5TGA3_9BACT</name>
<dbReference type="InterPro" id="IPR003495">
    <property type="entry name" value="CobW/HypB/UreG_nucleotide-bd"/>
</dbReference>
<dbReference type="Gene3D" id="3.40.50.300">
    <property type="entry name" value="P-loop containing nucleotide triphosphate hydrolases"/>
    <property type="match status" value="1"/>
</dbReference>
<evidence type="ECO:0000259" key="1">
    <source>
        <dbReference type="Pfam" id="PF02492"/>
    </source>
</evidence>
<dbReference type="GO" id="GO:0005737">
    <property type="term" value="C:cytoplasm"/>
    <property type="evidence" value="ECO:0007669"/>
    <property type="project" value="TreeGrafter"/>
</dbReference>
<sequence>MKVHLISGFLGSGKTTAIQTACKVLMAEGLNVGVITNDQGIKLVDTGFFESHSIPNRQVINGCFCCNYNALDENIQSLIQTNSPDVIFAESVGSCTDIVATVMKPLLQFRNDVTVTVSTFVDVQLLHMLFVEKKHVFNEEVQYIYQKQLEEAEVIVVSKIDLADEKTLSSVRYFLKDQFQDKQVIYVNGTDDESTTEWLDVITSKTNHFIPSSLDIDYPTYGAGEAMLAWLDAELKIDSNINSAQQTAIQLAKQIYKNVQNEKLTIGHLKFLIDDVIKISYTASGNETIVSEACNAGAASILINARIQTTPVFLSSLINRAIEQTEKENNCIVVKEKFTAFQPGYPAPTHRIMV</sequence>
<dbReference type="Pfam" id="PF02492">
    <property type="entry name" value="cobW"/>
    <property type="match status" value="1"/>
</dbReference>
<dbReference type="EMBL" id="FOXQ01000002">
    <property type="protein sequence ID" value="SFP82102.1"/>
    <property type="molecule type" value="Genomic_DNA"/>
</dbReference>
<dbReference type="RefSeq" id="WP_090655625.1">
    <property type="nucleotide sequence ID" value="NZ_FOXQ01000002.1"/>
</dbReference>
<dbReference type="STRING" id="1465490.SAMN05444277_102119"/>
<dbReference type="InterPro" id="IPR027417">
    <property type="entry name" value="P-loop_NTPase"/>
</dbReference>
<dbReference type="Proteomes" id="UP000199031">
    <property type="component" value="Unassembled WGS sequence"/>
</dbReference>
<gene>
    <name evidence="2" type="ORF">SAMN05444277_102119</name>
</gene>
<evidence type="ECO:0000313" key="2">
    <source>
        <dbReference type="EMBL" id="SFP82102.1"/>
    </source>
</evidence>
<accession>A0A1I5TGA3</accession>
<protein>
    <submittedName>
        <fullName evidence="2">CobW/HypB/UreG, nucleotide-binding domain</fullName>
    </submittedName>
</protein>
<proteinExistence type="predicted"/>
<feature type="domain" description="CobW/HypB/UreG nucleotide-binding" evidence="1">
    <location>
        <begin position="3"/>
        <end position="181"/>
    </location>
</feature>
<dbReference type="PANTHER" id="PTHR13748">
    <property type="entry name" value="COBW-RELATED"/>
    <property type="match status" value="1"/>
</dbReference>
<dbReference type="SUPFAM" id="SSF52540">
    <property type="entry name" value="P-loop containing nucleoside triphosphate hydrolases"/>
    <property type="match status" value="1"/>
</dbReference>
<dbReference type="InterPro" id="IPR051316">
    <property type="entry name" value="Zinc-reg_GTPase_activator"/>
</dbReference>
<dbReference type="OrthoDB" id="9808822at2"/>
<dbReference type="AlphaFoldDB" id="A0A1I5TGA3"/>
<keyword evidence="3" id="KW-1185">Reference proteome</keyword>
<dbReference type="PANTHER" id="PTHR13748:SF62">
    <property type="entry name" value="COBW DOMAIN-CONTAINING PROTEIN"/>
    <property type="match status" value="1"/>
</dbReference>
<reference evidence="2 3" key="1">
    <citation type="submission" date="2016-10" db="EMBL/GenBank/DDBJ databases">
        <authorList>
            <person name="de Groot N.N."/>
        </authorList>
    </citation>
    <scope>NUCLEOTIDE SEQUENCE [LARGE SCALE GENOMIC DNA]</scope>
    <source>
        <strain evidence="2 3">DSM 28286</strain>
    </source>
</reference>
<evidence type="ECO:0000313" key="3">
    <source>
        <dbReference type="Proteomes" id="UP000199031"/>
    </source>
</evidence>